<keyword evidence="2" id="KW-1185">Reference proteome</keyword>
<accession>A0A7Y9DX26</accession>
<reference evidence="1 2" key="1">
    <citation type="submission" date="2020-07" db="EMBL/GenBank/DDBJ databases">
        <title>Sequencing the genomes of 1000 actinobacteria strains.</title>
        <authorList>
            <person name="Klenk H.-P."/>
        </authorList>
    </citation>
    <scope>NUCLEOTIDE SEQUENCE [LARGE SCALE GENOMIC DNA]</scope>
    <source>
        <strain evidence="1 2">DSM 45772</strain>
    </source>
</reference>
<dbReference type="RefSeq" id="WP_179794633.1">
    <property type="nucleotide sequence ID" value="NZ_BAABHP010000014.1"/>
</dbReference>
<evidence type="ECO:0000313" key="1">
    <source>
        <dbReference type="EMBL" id="NYD37046.1"/>
    </source>
</evidence>
<name>A0A7Y9DX26_9PSEU</name>
<dbReference type="AlphaFoldDB" id="A0A7Y9DX26"/>
<proteinExistence type="predicted"/>
<gene>
    <name evidence="1" type="ORF">BJ983_003148</name>
</gene>
<organism evidence="1 2">
    <name type="scientific">Actinomycetospora corticicola</name>
    <dbReference type="NCBI Taxonomy" id="663602"/>
    <lineage>
        <taxon>Bacteria</taxon>
        <taxon>Bacillati</taxon>
        <taxon>Actinomycetota</taxon>
        <taxon>Actinomycetes</taxon>
        <taxon>Pseudonocardiales</taxon>
        <taxon>Pseudonocardiaceae</taxon>
        <taxon>Actinomycetospora</taxon>
    </lineage>
</organism>
<dbReference type="Gene3D" id="3.40.50.1440">
    <property type="entry name" value="Tubulin/FtsZ, GTPase domain"/>
    <property type="match status" value="1"/>
</dbReference>
<evidence type="ECO:0000313" key="2">
    <source>
        <dbReference type="Proteomes" id="UP000535890"/>
    </source>
</evidence>
<dbReference type="Proteomes" id="UP000535890">
    <property type="component" value="Unassembled WGS sequence"/>
</dbReference>
<sequence>MAADHDHDHGHDHAHDHGDTAMARIEALATEGVHRAGDHEGPFSLHVLGLGATGADLITSIMKNQPEGFLSQPGTRFSALAVDIGDEDLAQVRDAAGALPADQSYVRTVSMPVPTHADLSYALNRYREFLKMEYPRYYWNPNYEPWLPADVEIAPSDGHYSRAVAKAIYGAEYYQGKEIAGALDEFADSVMSSEATPLVVVAFSLAGGVGSGIVVEIARHLSSIKLGRRPWVVGVGILPNGADPAEYADGSLFPVINELDCMIDTEKNKGVMAVWGDLYKNPFTGGFFLVDQNDVQEMTGDLAATHAYVDEGVGTFLAQNASGDLYETLKALNWLAVPADAWHPAIRGEQGDRWINVLAPWKLSDLASLGTSGLVKGFSTEYVEARVTGGADSSTLASVASAVGAVVGSRVDPVALAVEGSDERVSVVIPRASKLDLAAFVPARDYYDTLEWDDKLLIHSWLLDLGVMLCEPSIRFDGMGGECIWGCACWVVVPHAAIRGEDAAETPVQIADALGGPEPIAPFVTG</sequence>
<dbReference type="InterPro" id="IPR036525">
    <property type="entry name" value="Tubulin/FtsZ_GTPase_sf"/>
</dbReference>
<protein>
    <recommendedName>
        <fullName evidence="3">Tubulin-like protein</fullName>
    </recommendedName>
</protein>
<evidence type="ECO:0008006" key="3">
    <source>
        <dbReference type="Google" id="ProtNLM"/>
    </source>
</evidence>
<comment type="caution">
    <text evidence="1">The sequence shown here is derived from an EMBL/GenBank/DDBJ whole genome shotgun (WGS) entry which is preliminary data.</text>
</comment>
<dbReference type="EMBL" id="JACCBN010000001">
    <property type="protein sequence ID" value="NYD37046.1"/>
    <property type="molecule type" value="Genomic_DNA"/>
</dbReference>
<dbReference type="SUPFAM" id="SSF52490">
    <property type="entry name" value="Tubulin nucleotide-binding domain-like"/>
    <property type="match status" value="1"/>
</dbReference>